<dbReference type="Proteomes" id="UP000034617">
    <property type="component" value="Unassembled WGS sequence"/>
</dbReference>
<sequence length="92" mass="10100">MKTRLTITLSRDIVQKIDQLIDGQNIRNRSHAIEYLTHQSLVPAVRTAVVLTGGPSTGKSCPSLEPIDRQPLVTILIQHLKSYGIITHTGCA</sequence>
<evidence type="ECO:0000313" key="1">
    <source>
        <dbReference type="EMBL" id="KKT36614.1"/>
    </source>
</evidence>
<name>A0A0G1JMG4_9BACT</name>
<gene>
    <name evidence="1" type="ORF">UW22_C0036G0002</name>
</gene>
<accession>A0A0G1JMG4</accession>
<dbReference type="InterPro" id="IPR013321">
    <property type="entry name" value="Arc_rbn_hlx_hlx"/>
</dbReference>
<reference evidence="1 2" key="1">
    <citation type="journal article" date="2015" name="Nature">
        <title>rRNA introns, odd ribosomes, and small enigmatic genomes across a large radiation of phyla.</title>
        <authorList>
            <person name="Brown C.T."/>
            <person name="Hug L.A."/>
            <person name="Thomas B.C."/>
            <person name="Sharon I."/>
            <person name="Castelle C.J."/>
            <person name="Singh A."/>
            <person name="Wilkins M.J."/>
            <person name="Williams K.H."/>
            <person name="Banfield J.F."/>
        </authorList>
    </citation>
    <scope>NUCLEOTIDE SEQUENCE [LARGE SCALE GENOMIC DNA]</scope>
</reference>
<protein>
    <submittedName>
        <fullName evidence="1">Uncharacterized protein</fullName>
    </submittedName>
</protein>
<dbReference type="Gene3D" id="1.10.1220.10">
    <property type="entry name" value="Met repressor-like"/>
    <property type="match status" value="1"/>
</dbReference>
<evidence type="ECO:0000313" key="2">
    <source>
        <dbReference type="Proteomes" id="UP000034617"/>
    </source>
</evidence>
<dbReference type="CDD" id="cd22231">
    <property type="entry name" value="RHH_NikR_HicB-like"/>
    <property type="match status" value="1"/>
</dbReference>
<dbReference type="GO" id="GO:0006355">
    <property type="term" value="P:regulation of DNA-templated transcription"/>
    <property type="evidence" value="ECO:0007669"/>
    <property type="project" value="InterPro"/>
</dbReference>
<dbReference type="AlphaFoldDB" id="A0A0G1JMG4"/>
<organism evidence="1 2">
    <name type="scientific">Candidatus Gottesmanbacteria bacterium GW2011_GWB1_44_11c</name>
    <dbReference type="NCBI Taxonomy" id="1618447"/>
    <lineage>
        <taxon>Bacteria</taxon>
        <taxon>Candidatus Gottesmaniibacteriota</taxon>
    </lineage>
</organism>
<dbReference type="EMBL" id="LCHM01000036">
    <property type="protein sequence ID" value="KKT36614.1"/>
    <property type="molecule type" value="Genomic_DNA"/>
</dbReference>
<comment type="caution">
    <text evidence="1">The sequence shown here is derived from an EMBL/GenBank/DDBJ whole genome shotgun (WGS) entry which is preliminary data.</text>
</comment>
<proteinExistence type="predicted"/>